<comment type="caution">
    <text evidence="8">The sequence shown here is derived from an EMBL/GenBank/DDBJ whole genome shotgun (WGS) entry which is preliminary data.</text>
</comment>
<feature type="compositionally biased region" description="Basic and acidic residues" evidence="7">
    <location>
        <begin position="63"/>
        <end position="72"/>
    </location>
</feature>
<proteinExistence type="inferred from homology"/>
<organism evidence="8 9">
    <name type="scientific">Roridomyces roridus</name>
    <dbReference type="NCBI Taxonomy" id="1738132"/>
    <lineage>
        <taxon>Eukaryota</taxon>
        <taxon>Fungi</taxon>
        <taxon>Dikarya</taxon>
        <taxon>Basidiomycota</taxon>
        <taxon>Agaricomycotina</taxon>
        <taxon>Agaricomycetes</taxon>
        <taxon>Agaricomycetidae</taxon>
        <taxon>Agaricales</taxon>
        <taxon>Marasmiineae</taxon>
        <taxon>Mycenaceae</taxon>
        <taxon>Roridomyces</taxon>
    </lineage>
</organism>
<feature type="compositionally biased region" description="Basic residues" evidence="7">
    <location>
        <begin position="73"/>
        <end position="83"/>
    </location>
</feature>
<dbReference type="PANTHER" id="PTHR13362">
    <property type="entry name" value="MITOCHONDRIAL RIBOSOMAL PROTEIN S33"/>
    <property type="match status" value="1"/>
</dbReference>
<keyword evidence="3" id="KW-0689">Ribosomal protein</keyword>
<comment type="similarity">
    <text evidence="2">Belongs to the mitochondrion-specific ribosomal protein mS33 family.</text>
</comment>
<evidence type="ECO:0000256" key="2">
    <source>
        <dbReference type="ARBA" id="ARBA00008970"/>
    </source>
</evidence>
<dbReference type="EMBL" id="JARKIF010000014">
    <property type="protein sequence ID" value="KAJ7623438.1"/>
    <property type="molecule type" value="Genomic_DNA"/>
</dbReference>
<protein>
    <recommendedName>
        <fullName evidence="6">Small ribosomal subunit protein mS33</fullName>
    </recommendedName>
</protein>
<evidence type="ECO:0000256" key="7">
    <source>
        <dbReference type="SAM" id="MobiDB-lite"/>
    </source>
</evidence>
<feature type="region of interest" description="Disordered" evidence="7">
    <location>
        <begin position="63"/>
        <end position="95"/>
    </location>
</feature>
<sequence length="95" mass="11060">MDALRVLPSKLKALTRLRSEIFQTAYNPRNLRTGAKYLRANLRGPAMMQQYPELGIVNEYEEQRVQDVEDKKRRGKGTPKKTKSKADSRRLAKKR</sequence>
<reference evidence="8" key="1">
    <citation type="submission" date="2023-03" db="EMBL/GenBank/DDBJ databases">
        <title>Massive genome expansion in bonnet fungi (Mycena s.s.) driven by repeated elements and novel gene families across ecological guilds.</title>
        <authorList>
            <consortium name="Lawrence Berkeley National Laboratory"/>
            <person name="Harder C.B."/>
            <person name="Miyauchi S."/>
            <person name="Viragh M."/>
            <person name="Kuo A."/>
            <person name="Thoen E."/>
            <person name="Andreopoulos B."/>
            <person name="Lu D."/>
            <person name="Skrede I."/>
            <person name="Drula E."/>
            <person name="Henrissat B."/>
            <person name="Morin E."/>
            <person name="Kohler A."/>
            <person name="Barry K."/>
            <person name="LaButti K."/>
            <person name="Morin E."/>
            <person name="Salamov A."/>
            <person name="Lipzen A."/>
            <person name="Mereny Z."/>
            <person name="Hegedus B."/>
            <person name="Baldrian P."/>
            <person name="Stursova M."/>
            <person name="Weitz H."/>
            <person name="Taylor A."/>
            <person name="Grigoriev I.V."/>
            <person name="Nagy L.G."/>
            <person name="Martin F."/>
            <person name="Kauserud H."/>
        </authorList>
    </citation>
    <scope>NUCLEOTIDE SEQUENCE</scope>
    <source>
        <strain evidence="8">9284</strain>
    </source>
</reference>
<evidence type="ECO:0000256" key="6">
    <source>
        <dbReference type="ARBA" id="ARBA00035132"/>
    </source>
</evidence>
<evidence type="ECO:0000256" key="4">
    <source>
        <dbReference type="ARBA" id="ARBA00023128"/>
    </source>
</evidence>
<dbReference type="Proteomes" id="UP001221142">
    <property type="component" value="Unassembled WGS sequence"/>
</dbReference>
<keyword evidence="5" id="KW-0687">Ribonucleoprotein</keyword>
<evidence type="ECO:0000313" key="8">
    <source>
        <dbReference type="EMBL" id="KAJ7623438.1"/>
    </source>
</evidence>
<comment type="subcellular location">
    <subcellularLocation>
        <location evidence="1">Mitochondrion</location>
    </subcellularLocation>
</comment>
<feature type="compositionally biased region" description="Basic and acidic residues" evidence="7">
    <location>
        <begin position="84"/>
        <end position="95"/>
    </location>
</feature>
<keyword evidence="4" id="KW-0496">Mitochondrion</keyword>
<evidence type="ECO:0000256" key="1">
    <source>
        <dbReference type="ARBA" id="ARBA00004173"/>
    </source>
</evidence>
<dbReference type="GO" id="GO:0005840">
    <property type="term" value="C:ribosome"/>
    <property type="evidence" value="ECO:0007669"/>
    <property type="project" value="UniProtKB-KW"/>
</dbReference>
<keyword evidence="9" id="KW-1185">Reference proteome</keyword>
<dbReference type="PANTHER" id="PTHR13362:SF2">
    <property type="entry name" value="SMALL RIBOSOMAL SUBUNIT PROTEIN MS33"/>
    <property type="match status" value="1"/>
</dbReference>
<accession>A0AAD7BKA5</accession>
<name>A0AAD7BKA5_9AGAR</name>
<dbReference type="Pfam" id="PF08293">
    <property type="entry name" value="MRP-S33"/>
    <property type="match status" value="1"/>
</dbReference>
<gene>
    <name evidence="8" type="ORF">FB45DRAFT_980347</name>
</gene>
<evidence type="ECO:0000256" key="5">
    <source>
        <dbReference type="ARBA" id="ARBA00023274"/>
    </source>
</evidence>
<evidence type="ECO:0000313" key="9">
    <source>
        <dbReference type="Proteomes" id="UP001221142"/>
    </source>
</evidence>
<dbReference type="GO" id="GO:0005739">
    <property type="term" value="C:mitochondrion"/>
    <property type="evidence" value="ECO:0007669"/>
    <property type="project" value="UniProtKB-SubCell"/>
</dbReference>
<dbReference type="AlphaFoldDB" id="A0AAD7BKA5"/>
<dbReference type="InterPro" id="IPR013219">
    <property type="entry name" value="Ribosomal_mS33"/>
</dbReference>
<evidence type="ECO:0000256" key="3">
    <source>
        <dbReference type="ARBA" id="ARBA00022980"/>
    </source>
</evidence>
<dbReference type="GO" id="GO:1990904">
    <property type="term" value="C:ribonucleoprotein complex"/>
    <property type="evidence" value="ECO:0007669"/>
    <property type="project" value="UniProtKB-KW"/>
</dbReference>